<gene>
    <name evidence="1" type="ORF">Nepgr_003963</name>
</gene>
<accession>A0AAD3S0L7</accession>
<keyword evidence="2" id="KW-1185">Reference proteome</keyword>
<proteinExistence type="predicted"/>
<organism evidence="1 2">
    <name type="scientific">Nepenthes gracilis</name>
    <name type="common">Slender pitcher plant</name>
    <dbReference type="NCBI Taxonomy" id="150966"/>
    <lineage>
        <taxon>Eukaryota</taxon>
        <taxon>Viridiplantae</taxon>
        <taxon>Streptophyta</taxon>
        <taxon>Embryophyta</taxon>
        <taxon>Tracheophyta</taxon>
        <taxon>Spermatophyta</taxon>
        <taxon>Magnoliopsida</taxon>
        <taxon>eudicotyledons</taxon>
        <taxon>Gunneridae</taxon>
        <taxon>Pentapetalae</taxon>
        <taxon>Caryophyllales</taxon>
        <taxon>Nepenthaceae</taxon>
        <taxon>Nepenthes</taxon>
    </lineage>
</organism>
<dbReference type="Proteomes" id="UP001279734">
    <property type="component" value="Unassembled WGS sequence"/>
</dbReference>
<dbReference type="EMBL" id="BSYO01000003">
    <property type="protein sequence ID" value="GMH02124.1"/>
    <property type="molecule type" value="Genomic_DNA"/>
</dbReference>
<reference evidence="1" key="1">
    <citation type="submission" date="2023-05" db="EMBL/GenBank/DDBJ databases">
        <title>Nepenthes gracilis genome sequencing.</title>
        <authorList>
            <person name="Fukushima K."/>
        </authorList>
    </citation>
    <scope>NUCLEOTIDE SEQUENCE</scope>
    <source>
        <strain evidence="1">SING2019-196</strain>
    </source>
</reference>
<evidence type="ECO:0000313" key="2">
    <source>
        <dbReference type="Proteomes" id="UP001279734"/>
    </source>
</evidence>
<comment type="caution">
    <text evidence="1">The sequence shown here is derived from an EMBL/GenBank/DDBJ whole genome shotgun (WGS) entry which is preliminary data.</text>
</comment>
<protein>
    <submittedName>
        <fullName evidence="1">Uncharacterized protein</fullName>
    </submittedName>
</protein>
<name>A0AAD3S0L7_NEPGR</name>
<sequence>MWCWAEILMVLVLQGTQVTLLICFCSELREQLLERMQAARDAMGVLLSYEAKRMSPRPVCTWLLLAVPWWWFWPNHVEAICSLVLHAEWRV</sequence>
<evidence type="ECO:0000313" key="1">
    <source>
        <dbReference type="EMBL" id="GMH02124.1"/>
    </source>
</evidence>
<dbReference type="AlphaFoldDB" id="A0AAD3S0L7"/>